<keyword evidence="9" id="KW-0539">Nucleus</keyword>
<dbReference type="PANTHER" id="PTHR11801">
    <property type="entry name" value="SIGNAL TRANSDUCER AND ACTIVATOR OF TRANSCRIPTION"/>
    <property type="match status" value="1"/>
</dbReference>
<keyword evidence="6" id="KW-0805">Transcription regulation</keyword>
<evidence type="ECO:0000256" key="5">
    <source>
        <dbReference type="ARBA" id="ARBA00022999"/>
    </source>
</evidence>
<evidence type="ECO:0000313" key="14">
    <source>
        <dbReference type="Proteomes" id="UP000677054"/>
    </source>
</evidence>
<dbReference type="OrthoDB" id="19300at2759"/>
<keyword evidence="14" id="KW-1185">Reference proteome</keyword>
<dbReference type="GO" id="GO:0003700">
    <property type="term" value="F:DNA-binding transcription factor activity"/>
    <property type="evidence" value="ECO:0007669"/>
    <property type="project" value="InterPro"/>
</dbReference>
<dbReference type="InterPro" id="IPR012345">
    <property type="entry name" value="STAT_TF_DNA-bd_N"/>
</dbReference>
<sequence length="366" mass="42016">MPTLPSRRSEVGPDGPGQEMASALVSALIRELQRVHAAMDSAHFVARNNLAEAINDFSNGATDPGFWDPDHMTDILEMQNNLRQMKEVDLRHLEEEQENFHIQYNKYENINRALNSLQGREGQQGVEAKVLLLQNQNAEMQQNLKMKFAAIEETRKAYWQKQLTNFQRLQALQEVVESELVMYKREQQLAGNGTPITRSLDKIQSWFERLFESIWEMRQQITTFQRLRESSKFQFNDQVIQVDSLASEVTKLLSTLITKAFVIENQPPQVVKTCTKFAASVRLLVGGKLNIHMISPQVNHPNHYTSSFPFLQIQVTASIVSEAQARQLYQRDNSQTSRIHTCGEILNNKGTIEYHPSSRQLIASFR</sequence>
<dbReference type="GO" id="GO:0005737">
    <property type="term" value="C:cytoplasm"/>
    <property type="evidence" value="ECO:0007669"/>
    <property type="project" value="UniProtKB-SubCell"/>
</dbReference>
<evidence type="ECO:0000256" key="8">
    <source>
        <dbReference type="ARBA" id="ARBA00023163"/>
    </source>
</evidence>
<keyword evidence="4" id="KW-0597">Phosphoprotein</keyword>
<keyword evidence="10" id="KW-0175">Coiled coil</keyword>
<dbReference type="InterPro" id="IPR013800">
    <property type="entry name" value="STAT_TF_alpha"/>
</dbReference>
<feature type="domain" description="STAT transcription factor DNA-binding" evidence="12">
    <location>
        <begin position="312"/>
        <end position="366"/>
    </location>
</feature>
<accession>A0A7R8X7U9</accession>
<dbReference type="SUPFAM" id="SSF47655">
    <property type="entry name" value="STAT"/>
    <property type="match status" value="1"/>
</dbReference>
<evidence type="ECO:0000256" key="10">
    <source>
        <dbReference type="SAM" id="Coils"/>
    </source>
</evidence>
<dbReference type="GO" id="GO:0006357">
    <property type="term" value="P:regulation of transcription by RNA polymerase II"/>
    <property type="evidence" value="ECO:0007669"/>
    <property type="project" value="UniProtKB-ARBA"/>
</dbReference>
<evidence type="ECO:0000256" key="9">
    <source>
        <dbReference type="ARBA" id="ARBA00023242"/>
    </source>
</evidence>
<comment type="subcellular location">
    <subcellularLocation>
        <location evidence="2">Cytoplasm</location>
    </subcellularLocation>
    <subcellularLocation>
        <location evidence="1">Nucleus</location>
    </subcellularLocation>
</comment>
<gene>
    <name evidence="13" type="ORF">DSTB1V02_LOCUS5506</name>
</gene>
<evidence type="ECO:0000256" key="2">
    <source>
        <dbReference type="ARBA" id="ARBA00004496"/>
    </source>
</evidence>
<evidence type="ECO:0000256" key="3">
    <source>
        <dbReference type="ARBA" id="ARBA00022490"/>
    </source>
</evidence>
<name>A0A7R8X7U9_9CRUS</name>
<evidence type="ECO:0000256" key="1">
    <source>
        <dbReference type="ARBA" id="ARBA00004123"/>
    </source>
</evidence>
<dbReference type="InterPro" id="IPR015988">
    <property type="entry name" value="STAT_TF_CC"/>
</dbReference>
<dbReference type="GO" id="GO:0005634">
    <property type="term" value="C:nucleus"/>
    <property type="evidence" value="ECO:0007669"/>
    <property type="project" value="UniProtKB-SubCell"/>
</dbReference>
<reference evidence="13" key="1">
    <citation type="submission" date="2020-11" db="EMBL/GenBank/DDBJ databases">
        <authorList>
            <person name="Tran Van P."/>
        </authorList>
    </citation>
    <scope>NUCLEOTIDE SEQUENCE</scope>
</reference>
<dbReference type="Proteomes" id="UP000677054">
    <property type="component" value="Unassembled WGS sequence"/>
</dbReference>
<dbReference type="Pfam" id="PF02864">
    <property type="entry name" value="STAT_bind"/>
    <property type="match status" value="2"/>
</dbReference>
<protein>
    <submittedName>
        <fullName evidence="13">Uncharacterized protein</fullName>
    </submittedName>
</protein>
<dbReference type="Pfam" id="PF01017">
    <property type="entry name" value="STAT_alpha"/>
    <property type="match status" value="1"/>
</dbReference>
<dbReference type="Gene3D" id="1.20.1050.20">
    <property type="entry name" value="STAT transcription factor, all-alpha domain"/>
    <property type="match status" value="1"/>
</dbReference>
<evidence type="ECO:0000259" key="11">
    <source>
        <dbReference type="Pfam" id="PF01017"/>
    </source>
</evidence>
<keyword evidence="5" id="KW-0727">SH2 domain</keyword>
<keyword evidence="3" id="KW-0963">Cytoplasm</keyword>
<evidence type="ECO:0000256" key="6">
    <source>
        <dbReference type="ARBA" id="ARBA00023015"/>
    </source>
</evidence>
<dbReference type="InterPro" id="IPR001217">
    <property type="entry name" value="STAT"/>
</dbReference>
<feature type="domain" description="STAT transcription factor all-alpha" evidence="11">
    <location>
        <begin position="77"/>
        <end position="253"/>
    </location>
</feature>
<proteinExistence type="predicted"/>
<organism evidence="13">
    <name type="scientific">Darwinula stevensoni</name>
    <dbReference type="NCBI Taxonomy" id="69355"/>
    <lineage>
        <taxon>Eukaryota</taxon>
        <taxon>Metazoa</taxon>
        <taxon>Ecdysozoa</taxon>
        <taxon>Arthropoda</taxon>
        <taxon>Crustacea</taxon>
        <taxon>Oligostraca</taxon>
        <taxon>Ostracoda</taxon>
        <taxon>Podocopa</taxon>
        <taxon>Podocopida</taxon>
        <taxon>Darwinulocopina</taxon>
        <taxon>Darwinuloidea</taxon>
        <taxon>Darwinulidae</taxon>
        <taxon>Darwinula</taxon>
    </lineage>
</organism>
<evidence type="ECO:0000256" key="7">
    <source>
        <dbReference type="ARBA" id="ARBA00023125"/>
    </source>
</evidence>
<keyword evidence="8" id="KW-0804">Transcription</keyword>
<keyword evidence="7" id="KW-0238">DNA-binding</keyword>
<dbReference type="Gene3D" id="2.60.40.630">
    <property type="entry name" value="STAT transcription factor, DNA-binding domain"/>
    <property type="match status" value="1"/>
</dbReference>
<dbReference type="SUPFAM" id="SSF49417">
    <property type="entry name" value="p53-like transcription factors"/>
    <property type="match status" value="1"/>
</dbReference>
<evidence type="ECO:0000259" key="12">
    <source>
        <dbReference type="Pfam" id="PF02864"/>
    </source>
</evidence>
<dbReference type="InterPro" id="IPR013801">
    <property type="entry name" value="STAT_TF_DNA-bd"/>
</dbReference>
<dbReference type="EMBL" id="CAJPEV010000910">
    <property type="protein sequence ID" value="CAG0889458.1"/>
    <property type="molecule type" value="Genomic_DNA"/>
</dbReference>
<feature type="coiled-coil region" evidence="10">
    <location>
        <begin position="76"/>
        <end position="110"/>
    </location>
</feature>
<dbReference type="EMBL" id="LR900427">
    <property type="protein sequence ID" value="CAD7245637.1"/>
    <property type="molecule type" value="Genomic_DNA"/>
</dbReference>
<feature type="domain" description="STAT transcription factor DNA-binding" evidence="12">
    <location>
        <begin position="265"/>
        <end position="299"/>
    </location>
</feature>
<dbReference type="AlphaFoldDB" id="A0A7R8X7U9"/>
<evidence type="ECO:0000256" key="4">
    <source>
        <dbReference type="ARBA" id="ARBA00022553"/>
    </source>
</evidence>
<dbReference type="InterPro" id="IPR008967">
    <property type="entry name" value="p53-like_TF_DNA-bd_sf"/>
</dbReference>
<dbReference type="GO" id="GO:0003677">
    <property type="term" value="F:DNA binding"/>
    <property type="evidence" value="ECO:0007669"/>
    <property type="project" value="UniProtKB-KW"/>
</dbReference>
<dbReference type="GO" id="GO:0007165">
    <property type="term" value="P:signal transduction"/>
    <property type="evidence" value="ECO:0007669"/>
    <property type="project" value="InterPro"/>
</dbReference>
<evidence type="ECO:0000313" key="13">
    <source>
        <dbReference type="EMBL" id="CAD7245637.1"/>
    </source>
</evidence>